<evidence type="ECO:0000313" key="1">
    <source>
        <dbReference type="EMBL" id="KAK8037955.1"/>
    </source>
</evidence>
<dbReference type="RefSeq" id="XP_066707807.1">
    <property type="nucleotide sequence ID" value="XM_066866131.1"/>
</dbReference>
<accession>A0ABR1SW91</accession>
<dbReference type="EMBL" id="JAQQWL010000016">
    <property type="protein sequence ID" value="KAK8037955.1"/>
    <property type="molecule type" value="Genomic_DNA"/>
</dbReference>
<sequence>MPGGSENPHGPEAKNVPKAIEKRGSLSSLVQSQALVTLRHADNTFISSLLIRAGFVTCSFVERLQKMLAETSGVCTLANVYAGR</sequence>
<keyword evidence="2" id="KW-1185">Reference proteome</keyword>
<organism evidence="1 2">
    <name type="scientific">Apiospora phragmitis</name>
    <dbReference type="NCBI Taxonomy" id="2905665"/>
    <lineage>
        <taxon>Eukaryota</taxon>
        <taxon>Fungi</taxon>
        <taxon>Dikarya</taxon>
        <taxon>Ascomycota</taxon>
        <taxon>Pezizomycotina</taxon>
        <taxon>Sordariomycetes</taxon>
        <taxon>Xylariomycetidae</taxon>
        <taxon>Amphisphaeriales</taxon>
        <taxon>Apiosporaceae</taxon>
        <taxon>Apiospora</taxon>
    </lineage>
</organism>
<reference evidence="1 2" key="1">
    <citation type="submission" date="2023-01" db="EMBL/GenBank/DDBJ databases">
        <title>Analysis of 21 Apiospora genomes using comparative genomics revels a genus with tremendous synthesis potential of carbohydrate active enzymes and secondary metabolites.</title>
        <authorList>
            <person name="Sorensen T."/>
        </authorList>
    </citation>
    <scope>NUCLEOTIDE SEQUENCE [LARGE SCALE GENOMIC DNA]</scope>
    <source>
        <strain evidence="1 2">CBS 135458</strain>
    </source>
</reference>
<proteinExistence type="predicted"/>
<dbReference type="Proteomes" id="UP001480595">
    <property type="component" value="Unassembled WGS sequence"/>
</dbReference>
<evidence type="ECO:0000313" key="2">
    <source>
        <dbReference type="Proteomes" id="UP001480595"/>
    </source>
</evidence>
<gene>
    <name evidence="1" type="ORF">PG994_014722</name>
</gene>
<name>A0ABR1SW91_9PEZI</name>
<comment type="caution">
    <text evidence="1">The sequence shown here is derived from an EMBL/GenBank/DDBJ whole genome shotgun (WGS) entry which is preliminary data.</text>
</comment>
<protein>
    <submittedName>
        <fullName evidence="1">Uncharacterized protein</fullName>
    </submittedName>
</protein>
<dbReference type="GeneID" id="92099194"/>